<reference evidence="3 4" key="1">
    <citation type="journal article" date="2013" name="Genome Announc.">
        <title>Draft genome sequences for three mercury-methylating, sulfate-reducing bacteria.</title>
        <authorList>
            <person name="Brown S.D."/>
            <person name="Hurt R.A.Jr."/>
            <person name="Gilmour C.C."/>
            <person name="Elias D.A."/>
        </authorList>
    </citation>
    <scope>NUCLEOTIDE SEQUENCE [LARGE SCALE GENOMIC DNA]</scope>
    <source>
        <strain evidence="3 4">DSM 2059</strain>
    </source>
</reference>
<comment type="caution">
    <text evidence="3">The sequence shown here is derived from an EMBL/GenBank/DDBJ whole genome shotgun (WGS) entry which is preliminary data.</text>
</comment>
<evidence type="ECO:0000313" key="4">
    <source>
        <dbReference type="Proteomes" id="UP000014977"/>
    </source>
</evidence>
<dbReference type="InterPro" id="IPR052713">
    <property type="entry name" value="FeoA"/>
</dbReference>
<dbReference type="RefSeq" id="WP_020877363.1">
    <property type="nucleotide sequence ID" value="NZ_ATHJ01000090.1"/>
</dbReference>
<evidence type="ECO:0000256" key="1">
    <source>
        <dbReference type="ARBA" id="ARBA00023004"/>
    </source>
</evidence>
<proteinExistence type="predicted"/>
<accession>S7UYF4</accession>
<name>S7UYF4_DESML</name>
<protein>
    <submittedName>
        <fullName evidence="3">FeoA family protein</fullName>
    </submittedName>
</protein>
<dbReference type="SUPFAM" id="SSF50037">
    <property type="entry name" value="C-terminal domain of transcriptional repressors"/>
    <property type="match status" value="2"/>
</dbReference>
<dbReference type="PANTHER" id="PTHR42954">
    <property type="entry name" value="FE(2+) TRANSPORT PROTEIN A"/>
    <property type="match status" value="1"/>
</dbReference>
<dbReference type="STRING" id="897.B2D07_19865"/>
<keyword evidence="1" id="KW-0408">Iron</keyword>
<dbReference type="OrthoDB" id="9811076at2"/>
<keyword evidence="4" id="KW-1185">Reference proteome</keyword>
<dbReference type="Pfam" id="PF04023">
    <property type="entry name" value="FeoA"/>
    <property type="match status" value="2"/>
</dbReference>
<feature type="domain" description="Ferrous iron transporter FeoA-like" evidence="2">
    <location>
        <begin position="109"/>
        <end position="181"/>
    </location>
</feature>
<sequence length="196" mass="21287">MVLKDISNGERIKLLAVDGGCNLQCRLAGMGLVPGMEVTVISNIPGRPIILETYGIRLSLCRKMASRIQVLKTNGVAMSHPSPPAICPKGIVPKTSICEPGVRCRRRLCRLRQMQVNQTGTIRSVKAQGELGRRIRDMGLIPNTEITIVGRAPLKDPVALRLRDFTLSLRNNEADFITVEVSGGGCEEDAEHCACG</sequence>
<dbReference type="Proteomes" id="UP000014977">
    <property type="component" value="Unassembled WGS sequence"/>
</dbReference>
<dbReference type="SMART" id="SM00899">
    <property type="entry name" value="FeoA"/>
    <property type="match status" value="2"/>
</dbReference>
<dbReference type="PATRIC" id="fig|1121405.3.peg.2254"/>
<organism evidence="3 4">
    <name type="scientific">Desulfococcus multivorans DSM 2059</name>
    <dbReference type="NCBI Taxonomy" id="1121405"/>
    <lineage>
        <taxon>Bacteria</taxon>
        <taxon>Pseudomonadati</taxon>
        <taxon>Thermodesulfobacteriota</taxon>
        <taxon>Desulfobacteria</taxon>
        <taxon>Desulfobacterales</taxon>
        <taxon>Desulfococcaceae</taxon>
        <taxon>Desulfococcus</taxon>
    </lineage>
</organism>
<dbReference type="InterPro" id="IPR038157">
    <property type="entry name" value="FeoA_core_dom"/>
</dbReference>
<dbReference type="InterPro" id="IPR007167">
    <property type="entry name" value="Fe-transptr_FeoA-like"/>
</dbReference>
<dbReference type="GO" id="GO:0046914">
    <property type="term" value="F:transition metal ion binding"/>
    <property type="evidence" value="ECO:0007669"/>
    <property type="project" value="InterPro"/>
</dbReference>
<evidence type="ECO:0000313" key="3">
    <source>
        <dbReference type="EMBL" id="EPR39264.1"/>
    </source>
</evidence>
<dbReference type="EMBL" id="ATHJ01000090">
    <property type="protein sequence ID" value="EPR39264.1"/>
    <property type="molecule type" value="Genomic_DNA"/>
</dbReference>
<feature type="domain" description="Ferrous iron transporter FeoA-like" evidence="2">
    <location>
        <begin position="1"/>
        <end position="72"/>
    </location>
</feature>
<gene>
    <name evidence="3" type="ORF">dsmv_2606</name>
</gene>
<dbReference type="InterPro" id="IPR008988">
    <property type="entry name" value="Transcriptional_repressor_C"/>
</dbReference>
<dbReference type="Gene3D" id="2.30.30.90">
    <property type="match status" value="2"/>
</dbReference>
<dbReference type="PANTHER" id="PTHR42954:SF2">
    <property type="entry name" value="FE(2+) TRANSPORT PROTEIN A"/>
    <property type="match status" value="1"/>
</dbReference>
<evidence type="ECO:0000259" key="2">
    <source>
        <dbReference type="SMART" id="SM00899"/>
    </source>
</evidence>
<dbReference type="AlphaFoldDB" id="S7UYF4"/>
<dbReference type="eggNOG" id="COG1918">
    <property type="taxonomic scope" value="Bacteria"/>
</dbReference>